<evidence type="ECO:0000313" key="2">
    <source>
        <dbReference type="EMBL" id="CAJ1960764.1"/>
    </source>
</evidence>
<dbReference type="AlphaFoldDB" id="A0AAD2JL83"/>
<gene>
    <name evidence="2" type="ORF">CYCCA115_LOCUS18882</name>
</gene>
<sequence>MLTNQPEAVTKQQPILSIMTHSNNLKQLSSTRRPMSLDAALKTMPSPDFLPRALPRDDSPEGRRDFLVGILDEVLDILNEDIFDDDLDTKSDHGLPQ</sequence>
<comment type="caution">
    <text evidence="2">The sequence shown here is derived from an EMBL/GenBank/DDBJ whole genome shotgun (WGS) entry which is preliminary data.</text>
</comment>
<evidence type="ECO:0000256" key="1">
    <source>
        <dbReference type="SAM" id="MobiDB-lite"/>
    </source>
</evidence>
<reference evidence="2" key="1">
    <citation type="submission" date="2023-08" db="EMBL/GenBank/DDBJ databases">
        <authorList>
            <person name="Audoor S."/>
            <person name="Bilcke G."/>
        </authorList>
    </citation>
    <scope>NUCLEOTIDE SEQUENCE</scope>
</reference>
<feature type="region of interest" description="Disordered" evidence="1">
    <location>
        <begin position="42"/>
        <end position="61"/>
    </location>
</feature>
<dbReference type="Proteomes" id="UP001295423">
    <property type="component" value="Unassembled WGS sequence"/>
</dbReference>
<accession>A0AAD2JL83</accession>
<dbReference type="EMBL" id="CAKOGP040002069">
    <property type="protein sequence ID" value="CAJ1960764.1"/>
    <property type="molecule type" value="Genomic_DNA"/>
</dbReference>
<name>A0AAD2JL83_9STRA</name>
<evidence type="ECO:0000313" key="3">
    <source>
        <dbReference type="Proteomes" id="UP001295423"/>
    </source>
</evidence>
<organism evidence="2 3">
    <name type="scientific">Cylindrotheca closterium</name>
    <dbReference type="NCBI Taxonomy" id="2856"/>
    <lineage>
        <taxon>Eukaryota</taxon>
        <taxon>Sar</taxon>
        <taxon>Stramenopiles</taxon>
        <taxon>Ochrophyta</taxon>
        <taxon>Bacillariophyta</taxon>
        <taxon>Bacillariophyceae</taxon>
        <taxon>Bacillariophycidae</taxon>
        <taxon>Bacillariales</taxon>
        <taxon>Bacillariaceae</taxon>
        <taxon>Cylindrotheca</taxon>
    </lineage>
</organism>
<protein>
    <submittedName>
        <fullName evidence="2">Uncharacterized protein</fullName>
    </submittedName>
</protein>
<proteinExistence type="predicted"/>
<keyword evidence="3" id="KW-1185">Reference proteome</keyword>